<dbReference type="Proteomes" id="UP001345963">
    <property type="component" value="Unassembled WGS sequence"/>
</dbReference>
<proteinExistence type="predicted"/>
<protein>
    <recommendedName>
        <fullName evidence="3">Secreted protein</fullName>
    </recommendedName>
</protein>
<sequence length="108" mass="12868">MFLWFFCDLLDALLENFGRLATTGKVHHCSMFSPFVENGSHCGLLKSRRLKIGFGTHSFIEISYLVSHLLLDFFRSQQDVLLFKTLWCTSFVRQALFRYFWILQVWHR</sequence>
<name>A0ABU7AL88_9TELE</name>
<evidence type="ECO:0008006" key="3">
    <source>
        <dbReference type="Google" id="ProtNLM"/>
    </source>
</evidence>
<keyword evidence="2" id="KW-1185">Reference proteome</keyword>
<accession>A0ABU7AL88</accession>
<comment type="caution">
    <text evidence="1">The sequence shown here is derived from an EMBL/GenBank/DDBJ whole genome shotgun (WGS) entry which is preliminary data.</text>
</comment>
<dbReference type="EMBL" id="JAHUTI010019949">
    <property type="protein sequence ID" value="MED6238224.1"/>
    <property type="molecule type" value="Genomic_DNA"/>
</dbReference>
<reference evidence="1 2" key="1">
    <citation type="submission" date="2021-07" db="EMBL/GenBank/DDBJ databases">
        <authorList>
            <person name="Palmer J.M."/>
        </authorList>
    </citation>
    <scope>NUCLEOTIDE SEQUENCE [LARGE SCALE GENOMIC DNA]</scope>
    <source>
        <strain evidence="1 2">AT_MEX2019</strain>
        <tissue evidence="1">Muscle</tissue>
    </source>
</reference>
<evidence type="ECO:0000313" key="2">
    <source>
        <dbReference type="Proteomes" id="UP001345963"/>
    </source>
</evidence>
<organism evidence="1 2">
    <name type="scientific">Ataeniobius toweri</name>
    <dbReference type="NCBI Taxonomy" id="208326"/>
    <lineage>
        <taxon>Eukaryota</taxon>
        <taxon>Metazoa</taxon>
        <taxon>Chordata</taxon>
        <taxon>Craniata</taxon>
        <taxon>Vertebrata</taxon>
        <taxon>Euteleostomi</taxon>
        <taxon>Actinopterygii</taxon>
        <taxon>Neopterygii</taxon>
        <taxon>Teleostei</taxon>
        <taxon>Neoteleostei</taxon>
        <taxon>Acanthomorphata</taxon>
        <taxon>Ovalentaria</taxon>
        <taxon>Atherinomorphae</taxon>
        <taxon>Cyprinodontiformes</taxon>
        <taxon>Goodeidae</taxon>
        <taxon>Ataeniobius</taxon>
    </lineage>
</organism>
<evidence type="ECO:0000313" key="1">
    <source>
        <dbReference type="EMBL" id="MED6238224.1"/>
    </source>
</evidence>
<gene>
    <name evidence="1" type="ORF">ATANTOWER_013243</name>
</gene>